<keyword evidence="3 4" id="KW-0658">Purine biosynthesis</keyword>
<evidence type="ECO:0000256" key="3">
    <source>
        <dbReference type="ARBA" id="ARBA00022755"/>
    </source>
</evidence>
<evidence type="ECO:0000259" key="5">
    <source>
        <dbReference type="Pfam" id="PF00551"/>
    </source>
</evidence>
<comment type="catalytic activity">
    <reaction evidence="4">
        <text>N(1)-(5-phospho-beta-D-ribosyl)glycinamide + (6R)-10-formyltetrahydrofolate = N(2)-formyl-N(1)-(5-phospho-beta-D-ribosyl)glycinamide + (6S)-5,6,7,8-tetrahydrofolate + H(+)</text>
        <dbReference type="Rhea" id="RHEA:15053"/>
        <dbReference type="ChEBI" id="CHEBI:15378"/>
        <dbReference type="ChEBI" id="CHEBI:57453"/>
        <dbReference type="ChEBI" id="CHEBI:143788"/>
        <dbReference type="ChEBI" id="CHEBI:147286"/>
        <dbReference type="ChEBI" id="CHEBI:195366"/>
        <dbReference type="EC" id="2.1.2.2"/>
    </reaction>
</comment>
<dbReference type="Gene3D" id="3.40.50.170">
    <property type="entry name" value="Formyl transferase, N-terminal domain"/>
    <property type="match status" value="1"/>
</dbReference>
<sequence length="216" mass="23857">MKNIVILISGGGSNMRAIVEYVAQFGWQEAGLARIAAVVSNEPNAAGLAFAAEKNIPTRILNHREFTSRESFDAALQNVVDEFSPDLVVLAGFMRILTSKFVVHYEGRMLNIHPSILPNFKGLHTHQAALESGVKVHGATVHFVTSELDNGAYVMQSCVPVLADDTVETLAARVLRTEHLIYPKVIDWWVNGQLMWQNGQAVVKNGEQQVLMNHEI</sequence>
<feature type="active site" description="Proton donor" evidence="4">
    <location>
        <position position="113"/>
    </location>
</feature>
<dbReference type="UniPathway" id="UPA00074">
    <property type="reaction ID" value="UER00126"/>
</dbReference>
<comment type="caution">
    <text evidence="6">The sequence shown here is derived from an EMBL/GenBank/DDBJ whole genome shotgun (WGS) entry which is preliminary data.</text>
</comment>
<evidence type="ECO:0000256" key="4">
    <source>
        <dbReference type="HAMAP-Rule" id="MF_01930"/>
    </source>
</evidence>
<dbReference type="GO" id="GO:0004644">
    <property type="term" value="F:phosphoribosylglycinamide formyltransferase activity"/>
    <property type="evidence" value="ECO:0007669"/>
    <property type="project" value="UniProtKB-UniRule"/>
</dbReference>
<comment type="pathway">
    <text evidence="1 4">Purine metabolism; IMP biosynthesis via de novo pathway; N(2)-formyl-N(1)-(5-phospho-D-ribosyl)glycinamide from N(1)-(5-phospho-D-ribosyl)glycinamide (10-formyl THF route): step 1/1.</text>
</comment>
<organism evidence="6 7">
    <name type="scientific">Formosimonas limnophila</name>
    <dbReference type="NCBI Taxonomy" id="1384487"/>
    <lineage>
        <taxon>Bacteria</taxon>
        <taxon>Pseudomonadati</taxon>
        <taxon>Pseudomonadota</taxon>
        <taxon>Betaproteobacteria</taxon>
        <taxon>Burkholderiales</taxon>
        <taxon>Burkholderiaceae</taxon>
        <taxon>Formosimonas</taxon>
    </lineage>
</organism>
<evidence type="ECO:0000256" key="2">
    <source>
        <dbReference type="ARBA" id="ARBA00022679"/>
    </source>
</evidence>
<protein>
    <recommendedName>
        <fullName evidence="4">Phosphoribosylglycinamide formyltransferase</fullName>
        <ecNumber evidence="4">2.1.2.2</ecNumber>
    </recommendedName>
    <alternativeName>
        <fullName evidence="4">5'-phosphoribosylglycinamide transformylase</fullName>
    </alternativeName>
    <alternativeName>
        <fullName evidence="4">GAR transformylase</fullName>
        <shortName evidence="4">GART</shortName>
    </alternativeName>
</protein>
<dbReference type="SUPFAM" id="SSF53328">
    <property type="entry name" value="Formyltransferase"/>
    <property type="match status" value="1"/>
</dbReference>
<dbReference type="Proteomes" id="UP000614287">
    <property type="component" value="Unassembled WGS sequence"/>
</dbReference>
<dbReference type="InterPro" id="IPR002376">
    <property type="entry name" value="Formyl_transf_N"/>
</dbReference>
<feature type="binding site" evidence="4">
    <location>
        <position position="111"/>
    </location>
    <ligand>
        <name>(6R)-10-formyltetrahydrofolate</name>
        <dbReference type="ChEBI" id="CHEBI:195366"/>
    </ligand>
</feature>
<feature type="binding site" evidence="4">
    <location>
        <begin position="94"/>
        <end position="97"/>
    </location>
    <ligand>
        <name>(6R)-10-formyltetrahydrofolate</name>
        <dbReference type="ChEBI" id="CHEBI:195366"/>
    </ligand>
</feature>
<dbReference type="CDD" id="cd08645">
    <property type="entry name" value="FMT_core_GART"/>
    <property type="match status" value="1"/>
</dbReference>
<keyword evidence="2 4" id="KW-0808">Transferase</keyword>
<dbReference type="EC" id="2.1.2.2" evidence="4"/>
<gene>
    <name evidence="4 6" type="primary">purN</name>
    <name evidence="6" type="ORF">GCM10009007_07690</name>
</gene>
<comment type="similarity">
    <text evidence="4">Belongs to the GART family.</text>
</comment>
<dbReference type="PANTHER" id="PTHR43369:SF2">
    <property type="entry name" value="PHOSPHORIBOSYLGLYCINAMIDE FORMYLTRANSFERASE"/>
    <property type="match status" value="1"/>
</dbReference>
<dbReference type="EMBL" id="BMZG01000003">
    <property type="protein sequence ID" value="GHA69313.1"/>
    <property type="molecule type" value="Genomic_DNA"/>
</dbReference>
<dbReference type="GO" id="GO:0006189">
    <property type="term" value="P:'de novo' IMP biosynthetic process"/>
    <property type="evidence" value="ECO:0007669"/>
    <property type="project" value="UniProtKB-UniRule"/>
</dbReference>
<accession>A0A8J3FY16</accession>
<dbReference type="PANTHER" id="PTHR43369">
    <property type="entry name" value="PHOSPHORIBOSYLGLYCINAMIDE FORMYLTRANSFERASE"/>
    <property type="match status" value="1"/>
</dbReference>
<dbReference type="HAMAP" id="MF_01930">
    <property type="entry name" value="PurN"/>
    <property type="match status" value="1"/>
</dbReference>
<proteinExistence type="inferred from homology"/>
<feature type="binding site" evidence="4">
    <location>
        <begin position="12"/>
        <end position="14"/>
    </location>
    <ligand>
        <name>N(1)-(5-phospho-beta-D-ribosyl)glycinamide</name>
        <dbReference type="ChEBI" id="CHEBI:143788"/>
    </ligand>
</feature>
<dbReference type="InterPro" id="IPR036477">
    <property type="entry name" value="Formyl_transf_N_sf"/>
</dbReference>
<keyword evidence="7" id="KW-1185">Reference proteome</keyword>
<dbReference type="AlphaFoldDB" id="A0A8J3FY16"/>
<dbReference type="NCBIfam" id="TIGR00639">
    <property type="entry name" value="PurN"/>
    <property type="match status" value="1"/>
</dbReference>
<feature type="site" description="Raises pKa of active site His" evidence="4">
    <location>
        <position position="149"/>
    </location>
</feature>
<evidence type="ECO:0000313" key="7">
    <source>
        <dbReference type="Proteomes" id="UP000614287"/>
    </source>
</evidence>
<evidence type="ECO:0000256" key="1">
    <source>
        <dbReference type="ARBA" id="ARBA00005054"/>
    </source>
</evidence>
<evidence type="ECO:0000313" key="6">
    <source>
        <dbReference type="EMBL" id="GHA69313.1"/>
    </source>
</evidence>
<reference evidence="6" key="2">
    <citation type="submission" date="2020-09" db="EMBL/GenBank/DDBJ databases">
        <authorList>
            <person name="Sun Q."/>
            <person name="Kim S."/>
        </authorList>
    </citation>
    <scope>NUCLEOTIDE SEQUENCE</scope>
    <source>
        <strain evidence="6">KCTC 32501</strain>
    </source>
</reference>
<reference evidence="6" key="1">
    <citation type="journal article" date="2014" name="Int. J. Syst. Evol. Microbiol.">
        <title>Complete genome sequence of Corynebacterium casei LMG S-19264T (=DSM 44701T), isolated from a smear-ripened cheese.</title>
        <authorList>
            <consortium name="US DOE Joint Genome Institute (JGI-PGF)"/>
            <person name="Walter F."/>
            <person name="Albersmeier A."/>
            <person name="Kalinowski J."/>
            <person name="Ruckert C."/>
        </authorList>
    </citation>
    <scope>NUCLEOTIDE SEQUENCE</scope>
    <source>
        <strain evidence="6">KCTC 32501</strain>
    </source>
</reference>
<comment type="function">
    <text evidence="4">Catalyzes the transfer of a formyl group from 10-formyltetrahydrofolate to 5-phospho-ribosyl-glycinamide (GAR), producing 5-phospho-ribosyl-N-formylglycinamide (FGAR) and tetrahydrofolate.</text>
</comment>
<dbReference type="InterPro" id="IPR004607">
    <property type="entry name" value="GART"/>
</dbReference>
<feature type="binding site" evidence="4">
    <location>
        <position position="69"/>
    </location>
    <ligand>
        <name>(6R)-10-formyltetrahydrofolate</name>
        <dbReference type="ChEBI" id="CHEBI:195366"/>
    </ligand>
</feature>
<dbReference type="Pfam" id="PF00551">
    <property type="entry name" value="Formyl_trans_N"/>
    <property type="match status" value="1"/>
</dbReference>
<name>A0A8J3FY16_9BURK</name>
<feature type="domain" description="Formyl transferase N-terminal" evidence="5">
    <location>
        <begin position="2"/>
        <end position="186"/>
    </location>
</feature>
<dbReference type="RefSeq" id="WP_189491846.1">
    <property type="nucleotide sequence ID" value="NZ_BMZG01000003.1"/>
</dbReference>
<dbReference type="GO" id="GO:0005829">
    <property type="term" value="C:cytosol"/>
    <property type="evidence" value="ECO:0007669"/>
    <property type="project" value="TreeGrafter"/>
</dbReference>